<organism evidence="1">
    <name type="scientific">marine metagenome</name>
    <dbReference type="NCBI Taxonomy" id="408172"/>
    <lineage>
        <taxon>unclassified sequences</taxon>
        <taxon>metagenomes</taxon>
        <taxon>ecological metagenomes</taxon>
    </lineage>
</organism>
<sequence length="23" mass="2659">GIVLFLLVIALRRVVVPWYESES</sequence>
<accession>A0A382MP74</accession>
<feature type="non-terminal residue" evidence="1">
    <location>
        <position position="1"/>
    </location>
</feature>
<reference evidence="1" key="1">
    <citation type="submission" date="2018-05" db="EMBL/GenBank/DDBJ databases">
        <authorList>
            <person name="Lanie J.A."/>
            <person name="Ng W.-L."/>
            <person name="Kazmierczak K.M."/>
            <person name="Andrzejewski T.M."/>
            <person name="Davidsen T.M."/>
            <person name="Wayne K.J."/>
            <person name="Tettelin H."/>
            <person name="Glass J.I."/>
            <person name="Rusch D."/>
            <person name="Podicherti R."/>
            <person name="Tsui H.-C.T."/>
            <person name="Winkler M.E."/>
        </authorList>
    </citation>
    <scope>NUCLEOTIDE SEQUENCE</scope>
</reference>
<gene>
    <name evidence="1" type="ORF">METZ01_LOCUS303254</name>
</gene>
<dbReference type="EMBL" id="UINC01094828">
    <property type="protein sequence ID" value="SVC50400.1"/>
    <property type="molecule type" value="Genomic_DNA"/>
</dbReference>
<protein>
    <submittedName>
        <fullName evidence="1">Uncharacterized protein</fullName>
    </submittedName>
</protein>
<name>A0A382MP74_9ZZZZ</name>
<dbReference type="AlphaFoldDB" id="A0A382MP74"/>
<proteinExistence type="predicted"/>
<evidence type="ECO:0000313" key="1">
    <source>
        <dbReference type="EMBL" id="SVC50400.1"/>
    </source>
</evidence>